<evidence type="ECO:0000256" key="1">
    <source>
        <dbReference type="SAM" id="MobiDB-lite"/>
    </source>
</evidence>
<sequence length="61" mass="7283">MKDFKEQLKEWKQQHREVKGHGQKKPKKRREEVLSESDIKSLMGMNRARYCRGKGGAIRQK</sequence>
<dbReference type="EMBL" id="VTEG01000007">
    <property type="protein sequence ID" value="TYR99086.1"/>
    <property type="molecule type" value="Genomic_DNA"/>
</dbReference>
<proteinExistence type="predicted"/>
<protein>
    <recommendedName>
        <fullName evidence="4">Phage protein</fullName>
    </recommendedName>
</protein>
<dbReference type="AlphaFoldDB" id="A0A5D4MBS7"/>
<evidence type="ECO:0008006" key="4">
    <source>
        <dbReference type="Google" id="ProtNLM"/>
    </source>
</evidence>
<organism evidence="2 3">
    <name type="scientific">Rossellomorea vietnamensis</name>
    <dbReference type="NCBI Taxonomy" id="218284"/>
    <lineage>
        <taxon>Bacteria</taxon>
        <taxon>Bacillati</taxon>
        <taxon>Bacillota</taxon>
        <taxon>Bacilli</taxon>
        <taxon>Bacillales</taxon>
        <taxon>Bacillaceae</taxon>
        <taxon>Rossellomorea</taxon>
    </lineage>
</organism>
<evidence type="ECO:0000313" key="3">
    <source>
        <dbReference type="Proteomes" id="UP000325182"/>
    </source>
</evidence>
<dbReference type="Proteomes" id="UP000325182">
    <property type="component" value="Unassembled WGS sequence"/>
</dbReference>
<reference evidence="2 3" key="1">
    <citation type="submission" date="2019-08" db="EMBL/GenBank/DDBJ databases">
        <title>Bacillus genomes from the desert of Cuatro Cienegas, Coahuila.</title>
        <authorList>
            <person name="Olmedo-Alvarez G."/>
        </authorList>
    </citation>
    <scope>NUCLEOTIDE SEQUENCE [LARGE SCALE GENOMIC DNA]</scope>
    <source>
        <strain evidence="2 3">CH128b_4D</strain>
    </source>
</reference>
<accession>A0A5D4MBS7</accession>
<feature type="region of interest" description="Disordered" evidence="1">
    <location>
        <begin position="1"/>
        <end position="35"/>
    </location>
</feature>
<name>A0A5D4MBS7_9BACI</name>
<gene>
    <name evidence="2" type="ORF">FZC84_11970</name>
</gene>
<feature type="compositionally biased region" description="Basic and acidic residues" evidence="1">
    <location>
        <begin position="1"/>
        <end position="20"/>
    </location>
</feature>
<dbReference type="RefSeq" id="WP_148954006.1">
    <property type="nucleotide sequence ID" value="NZ_VTEG01000007.1"/>
</dbReference>
<comment type="caution">
    <text evidence="2">The sequence shown here is derived from an EMBL/GenBank/DDBJ whole genome shotgun (WGS) entry which is preliminary data.</text>
</comment>
<evidence type="ECO:0000313" key="2">
    <source>
        <dbReference type="EMBL" id="TYR99086.1"/>
    </source>
</evidence>